<dbReference type="InterPro" id="IPR023983">
    <property type="entry name" value="DNA_S_mod_dnd_assoc_4"/>
</dbReference>
<evidence type="ECO:0000313" key="1">
    <source>
        <dbReference type="EMBL" id="TDV36681.1"/>
    </source>
</evidence>
<dbReference type="OrthoDB" id="3687123at2"/>
<gene>
    <name evidence="1" type="ORF">CLV71_13161</name>
</gene>
<comment type="caution">
    <text evidence="1">The sequence shown here is derived from an EMBL/GenBank/DDBJ whole genome shotgun (WGS) entry which is preliminary data.</text>
</comment>
<evidence type="ECO:0000313" key="2">
    <source>
        <dbReference type="Proteomes" id="UP000294927"/>
    </source>
</evidence>
<dbReference type="AlphaFoldDB" id="A0A4V3FQ93"/>
<dbReference type="NCBIfam" id="TIGR04062">
    <property type="entry name" value="dnd_assoc_4"/>
    <property type="match status" value="1"/>
</dbReference>
<reference evidence="1 2" key="1">
    <citation type="submission" date="2019-03" db="EMBL/GenBank/DDBJ databases">
        <title>Genomic Encyclopedia of Archaeal and Bacterial Type Strains, Phase II (KMG-II): from individual species to whole genera.</title>
        <authorList>
            <person name="Goeker M."/>
        </authorList>
    </citation>
    <scope>NUCLEOTIDE SEQUENCE [LARGE SCALE GENOMIC DNA]</scope>
    <source>
        <strain evidence="1 2">DSM 45499</strain>
    </source>
</reference>
<protein>
    <submittedName>
        <fullName evidence="1">Dnd system-associated protein 4</fullName>
    </submittedName>
</protein>
<dbReference type="Proteomes" id="UP000294927">
    <property type="component" value="Unassembled WGS sequence"/>
</dbReference>
<proteinExistence type="predicted"/>
<dbReference type="EMBL" id="SOCP01000031">
    <property type="protein sequence ID" value="TDV36681.1"/>
    <property type="molecule type" value="Genomic_DNA"/>
</dbReference>
<sequence>MTAPVDLRARRPAEHERLIQELRNDARFGAFRDILVFAAALGFRNDRRKPLTKSAGDPIRYEVLISGSGFSEALINMIAAKVTDDPEIMDDRRLEERLKIFEEYANGGLDCVQEQINVRHQTAALVVADLVTEALSDSSGATAASVEELLSSTTW</sequence>
<name>A0A4V3FQ93_9PSEU</name>
<keyword evidence="2" id="KW-1185">Reference proteome</keyword>
<organism evidence="1 2">
    <name type="scientific">Actinophytocola oryzae</name>
    <dbReference type="NCBI Taxonomy" id="502181"/>
    <lineage>
        <taxon>Bacteria</taxon>
        <taxon>Bacillati</taxon>
        <taxon>Actinomycetota</taxon>
        <taxon>Actinomycetes</taxon>
        <taxon>Pseudonocardiales</taxon>
        <taxon>Pseudonocardiaceae</taxon>
    </lineage>
</organism>
<dbReference type="RefSeq" id="WP_133909209.1">
    <property type="nucleotide sequence ID" value="NZ_SOCP01000031.1"/>
</dbReference>
<accession>A0A4V3FQ93</accession>